<feature type="non-terminal residue" evidence="2">
    <location>
        <position position="1"/>
    </location>
</feature>
<dbReference type="PANTHER" id="PTHR33067:SF32">
    <property type="entry name" value="ASPARTIC PEPTIDASE DDI1-TYPE DOMAIN-CONTAINING PROTEIN"/>
    <property type="match status" value="1"/>
</dbReference>
<accession>A0AAQ3WVY0</accession>
<sequence>MKVAAPNGDEDREPPVKEAPKSAPHEFYDSTVLPFPLRQKKASVDDQFGKFVEVIKKLYVNIPLLDAMQVPTYAKYMKDILNNKKPLPSTKVVHLMEECSAAILNKPPKKKKDPGNPSISCSIKTQYFDQALYDLGASVSVMPKETPREKIELSPSKPKMDSLLVAMEKLLYDGEARKLKADRRAKSLGGASLAQPPTTESGGKASRQRMSSFFRKAKKALSNIGKGLHLMFPSSADERSRSRSQSRSSRTPAASDRTLAHPTGCLSAGDEKAQALQALTTKAFGRTKCFDAFFLVEIDREPPVKEAPNSPPHEFYNSTVLPFPLRLKKASVDDQFGKFVEVIKKLYVNIPLLDAMQVPTYAKYLKDILNNKKPLPSTKVVHLMEECSAAILNKTPKKKKDPGNPSISCSIRTQNFDQALCDLGASVSVMPKVVFDKLTHATLAHTAICLPLVDQSIRYPVGIAEDVPVKIRNFIVPMDFVVLDMEVDTKTLLILGRPFLSTAEANIDVGAGEVHLNINDRWETFAFKPK</sequence>
<organism evidence="2 3">
    <name type="scientific">Paspalum notatum var. saurae</name>
    <dbReference type="NCBI Taxonomy" id="547442"/>
    <lineage>
        <taxon>Eukaryota</taxon>
        <taxon>Viridiplantae</taxon>
        <taxon>Streptophyta</taxon>
        <taxon>Embryophyta</taxon>
        <taxon>Tracheophyta</taxon>
        <taxon>Spermatophyta</taxon>
        <taxon>Magnoliopsida</taxon>
        <taxon>Liliopsida</taxon>
        <taxon>Poales</taxon>
        <taxon>Poaceae</taxon>
        <taxon>PACMAD clade</taxon>
        <taxon>Panicoideae</taxon>
        <taxon>Andropogonodae</taxon>
        <taxon>Paspaleae</taxon>
        <taxon>Paspalinae</taxon>
        <taxon>Paspalum</taxon>
    </lineage>
</organism>
<feature type="region of interest" description="Disordered" evidence="1">
    <location>
        <begin position="232"/>
        <end position="266"/>
    </location>
</feature>
<reference evidence="2 3" key="1">
    <citation type="submission" date="2024-02" db="EMBL/GenBank/DDBJ databases">
        <title>High-quality chromosome-scale genome assembly of Pensacola bahiagrass (Paspalum notatum Flugge var. saurae).</title>
        <authorList>
            <person name="Vega J.M."/>
            <person name="Podio M."/>
            <person name="Orjuela J."/>
            <person name="Siena L.A."/>
            <person name="Pessino S.C."/>
            <person name="Combes M.C."/>
            <person name="Mariac C."/>
            <person name="Albertini E."/>
            <person name="Pupilli F."/>
            <person name="Ortiz J.P.A."/>
            <person name="Leblanc O."/>
        </authorList>
    </citation>
    <scope>NUCLEOTIDE SEQUENCE [LARGE SCALE GENOMIC DNA]</scope>
    <source>
        <strain evidence="2">R1</strain>
        <tissue evidence="2">Leaf</tissue>
    </source>
</reference>
<evidence type="ECO:0000313" key="3">
    <source>
        <dbReference type="Proteomes" id="UP001341281"/>
    </source>
</evidence>
<proteinExistence type="predicted"/>
<feature type="region of interest" description="Disordered" evidence="1">
    <location>
        <begin position="187"/>
        <end position="209"/>
    </location>
</feature>
<dbReference type="InterPro" id="IPR021109">
    <property type="entry name" value="Peptidase_aspartic_dom_sf"/>
</dbReference>
<protein>
    <recommendedName>
        <fullName evidence="4">Aspartic peptidase DDI1-type domain-containing protein</fullName>
    </recommendedName>
</protein>
<dbReference type="CDD" id="cd00303">
    <property type="entry name" value="retropepsin_like"/>
    <property type="match status" value="1"/>
</dbReference>
<dbReference type="Gene3D" id="2.40.70.10">
    <property type="entry name" value="Acid Proteases"/>
    <property type="match status" value="1"/>
</dbReference>
<dbReference type="Proteomes" id="UP001341281">
    <property type="component" value="Chromosome 05"/>
</dbReference>
<dbReference type="EMBL" id="CP144749">
    <property type="protein sequence ID" value="WVZ76407.1"/>
    <property type="molecule type" value="Genomic_DNA"/>
</dbReference>
<gene>
    <name evidence="2" type="ORF">U9M48_024384</name>
</gene>
<evidence type="ECO:0008006" key="4">
    <source>
        <dbReference type="Google" id="ProtNLM"/>
    </source>
</evidence>
<name>A0AAQ3WVY0_PASNO</name>
<feature type="region of interest" description="Disordered" evidence="1">
    <location>
        <begin position="1"/>
        <end position="25"/>
    </location>
</feature>
<dbReference type="SUPFAM" id="SSF50630">
    <property type="entry name" value="Acid proteases"/>
    <property type="match status" value="1"/>
</dbReference>
<feature type="compositionally biased region" description="Low complexity" evidence="1">
    <location>
        <begin position="243"/>
        <end position="255"/>
    </location>
</feature>
<dbReference type="AlphaFoldDB" id="A0AAQ3WVY0"/>
<feature type="compositionally biased region" description="Basic and acidic residues" evidence="1">
    <location>
        <begin position="13"/>
        <end position="25"/>
    </location>
</feature>
<dbReference type="PANTHER" id="PTHR33067">
    <property type="entry name" value="RNA-DIRECTED DNA POLYMERASE-RELATED"/>
    <property type="match status" value="1"/>
</dbReference>
<evidence type="ECO:0000313" key="2">
    <source>
        <dbReference type="EMBL" id="WVZ76407.1"/>
    </source>
</evidence>
<keyword evidence="3" id="KW-1185">Reference proteome</keyword>
<evidence type="ECO:0000256" key="1">
    <source>
        <dbReference type="SAM" id="MobiDB-lite"/>
    </source>
</evidence>